<dbReference type="Proteomes" id="UP000789375">
    <property type="component" value="Unassembled WGS sequence"/>
</dbReference>
<evidence type="ECO:0000256" key="1">
    <source>
        <dbReference type="SAM" id="Coils"/>
    </source>
</evidence>
<feature type="region of interest" description="Disordered" evidence="2">
    <location>
        <begin position="143"/>
        <end position="218"/>
    </location>
</feature>
<keyword evidence="4" id="KW-1185">Reference proteome</keyword>
<evidence type="ECO:0000313" key="3">
    <source>
        <dbReference type="EMBL" id="CAG8489644.1"/>
    </source>
</evidence>
<gene>
    <name evidence="3" type="ORF">FMOSSE_LOCUS3463</name>
</gene>
<keyword evidence="1" id="KW-0175">Coiled coil</keyword>
<dbReference type="AlphaFoldDB" id="A0A9N8WNP7"/>
<feature type="compositionally biased region" description="Polar residues" evidence="2">
    <location>
        <begin position="160"/>
        <end position="173"/>
    </location>
</feature>
<evidence type="ECO:0000256" key="2">
    <source>
        <dbReference type="SAM" id="MobiDB-lite"/>
    </source>
</evidence>
<evidence type="ECO:0000313" key="4">
    <source>
        <dbReference type="Proteomes" id="UP000789375"/>
    </source>
</evidence>
<sequence length="431" mass="48765">MSQSLDLANLPEKYKERMLERRRTHGTRRTTFRNFKITLPPKVEDSTPITKISNKWDLTHASINSPISPSGSTMDIDTLNVGKIVEIVSSNKYIDDNDEHIDISQVPNNHLPTSPSLTSTSGSMDIDTLDVGKIVEVNSSNIYVNDDDNDDDHGQLEVAPTTNIGKTIEIVSSENDDDEERIDSTPRNYTDKPVEIVSSENDENDDENDYDDDDEQIDATPVIIVSSKRKYDDNNEQIDTTLTTNNRDLVQGEIGDAINDIIKEFLIELGNKSFKKEIQHLNKEIELHLLEQSELVNEQIKLQSSLRKSKLRINHLRKELLDIQRERDSVCKELANERRTFAKEEQDRKTLREAADAEENMQDEEEILDGFKGLLVSVTSRCSDISLSSSNASAQKDLTKGKVSLEKASGSLGILCRFNMLLEVCEKIIRQ</sequence>
<dbReference type="EMBL" id="CAJVPP010000518">
    <property type="protein sequence ID" value="CAG8489644.1"/>
    <property type="molecule type" value="Genomic_DNA"/>
</dbReference>
<protein>
    <submittedName>
        <fullName evidence="3">539_t:CDS:1</fullName>
    </submittedName>
</protein>
<feature type="compositionally biased region" description="Low complexity" evidence="2">
    <location>
        <begin position="111"/>
        <end position="121"/>
    </location>
</feature>
<organism evidence="3 4">
    <name type="scientific">Funneliformis mosseae</name>
    <name type="common">Endomycorrhizal fungus</name>
    <name type="synonym">Glomus mosseae</name>
    <dbReference type="NCBI Taxonomy" id="27381"/>
    <lineage>
        <taxon>Eukaryota</taxon>
        <taxon>Fungi</taxon>
        <taxon>Fungi incertae sedis</taxon>
        <taxon>Mucoromycota</taxon>
        <taxon>Glomeromycotina</taxon>
        <taxon>Glomeromycetes</taxon>
        <taxon>Glomerales</taxon>
        <taxon>Glomeraceae</taxon>
        <taxon>Funneliformis</taxon>
    </lineage>
</organism>
<feature type="region of interest" description="Disordered" evidence="2">
    <location>
        <begin position="104"/>
        <end position="124"/>
    </location>
</feature>
<accession>A0A9N8WNP7</accession>
<feature type="compositionally biased region" description="Acidic residues" evidence="2">
    <location>
        <begin position="200"/>
        <end position="217"/>
    </location>
</feature>
<name>A0A9N8WNP7_FUNMO</name>
<feature type="coiled-coil region" evidence="1">
    <location>
        <begin position="271"/>
        <end position="374"/>
    </location>
</feature>
<proteinExistence type="predicted"/>
<reference evidence="3" key="1">
    <citation type="submission" date="2021-06" db="EMBL/GenBank/DDBJ databases">
        <authorList>
            <person name="Kallberg Y."/>
            <person name="Tangrot J."/>
            <person name="Rosling A."/>
        </authorList>
    </citation>
    <scope>NUCLEOTIDE SEQUENCE</scope>
    <source>
        <strain evidence="3">87-6 pot B 2015</strain>
    </source>
</reference>
<comment type="caution">
    <text evidence="3">The sequence shown here is derived from an EMBL/GenBank/DDBJ whole genome shotgun (WGS) entry which is preliminary data.</text>
</comment>